<feature type="region of interest" description="Disordered" evidence="1">
    <location>
        <begin position="115"/>
        <end position="136"/>
    </location>
</feature>
<evidence type="ECO:0000313" key="3">
    <source>
        <dbReference type="Proteomes" id="UP000355283"/>
    </source>
</evidence>
<dbReference type="Proteomes" id="UP000355283">
    <property type="component" value="Unassembled WGS sequence"/>
</dbReference>
<evidence type="ECO:0000313" key="2">
    <source>
        <dbReference type="EMBL" id="TFJ87167.1"/>
    </source>
</evidence>
<dbReference type="EMBL" id="SDOX01000006">
    <property type="protein sequence ID" value="TFJ87167.1"/>
    <property type="molecule type" value="Genomic_DNA"/>
</dbReference>
<feature type="region of interest" description="Disordered" evidence="1">
    <location>
        <begin position="365"/>
        <end position="449"/>
    </location>
</feature>
<feature type="compositionally biased region" description="Basic residues" evidence="1">
    <location>
        <begin position="422"/>
        <end position="436"/>
    </location>
</feature>
<sequence>MIRDKDLMLRGVSEAVLVELQSFLALVLSRDLATAGSRGDPHSVRPKHRIFPLVRLAGTKSLDLEAETSSEASLPLWEVIRELGQRQVDFNVLQPRKELDALLYQARLGKVKTKSERVASTGAASSSRPLPGATERKEEAVALASHAINVSQTPPRGDLEARFPSVSFAPPSLAPLPVLSASEAGTASTGPLIRRPPPPPSVAAAAVPRFRSIADALAWAGSLSKEEIVVELEFLRVRYEGGAAEAPGSHTELARVLARSVVSEGRGQGPTGGEDTGVGAKKVGDTGEASEPVLRVETYEGGASMAEAASGLRDARLEGGEGTEQAGGSEREVETEGMEEEGEPVDLARVREDLGALRSRALRAAASLRGRADPRGRPRDGEEHAEEPWTQDRDRAPFDPLPPRGVRPKSAQPSLAPGRARAGNRRRGAGRARRRASREEEGWDGGEDRDLGLRVLEGVSRKAETAWEWATRARGVARGAMMAATTAGVDSDRPRPTPAGSRRAEKAATLRQRSRTLLGPRGRRWSRLTGLMARAWAESAWQIVLASASWAGGGLLPGKYVLVGAGALALLLRRGVGAYLGTLLVVRTCSSSLRNMMEDEEEDEEEGEV</sequence>
<dbReference type="AlphaFoldDB" id="A0A4D9D9U8"/>
<comment type="caution">
    <text evidence="2">The sequence shown here is derived from an EMBL/GenBank/DDBJ whole genome shotgun (WGS) entry which is preliminary data.</text>
</comment>
<organism evidence="2 3">
    <name type="scientific">Nannochloropsis salina CCMP1776</name>
    <dbReference type="NCBI Taxonomy" id="1027361"/>
    <lineage>
        <taxon>Eukaryota</taxon>
        <taxon>Sar</taxon>
        <taxon>Stramenopiles</taxon>
        <taxon>Ochrophyta</taxon>
        <taxon>Eustigmatophyceae</taxon>
        <taxon>Eustigmatales</taxon>
        <taxon>Monodopsidaceae</taxon>
        <taxon>Microchloropsis</taxon>
        <taxon>Microchloropsis salina</taxon>
    </lineage>
</organism>
<feature type="region of interest" description="Disordered" evidence="1">
    <location>
        <begin position="262"/>
        <end position="301"/>
    </location>
</feature>
<proteinExistence type="predicted"/>
<accession>A0A4D9D9U8</accession>
<feature type="region of interest" description="Disordered" evidence="1">
    <location>
        <begin position="484"/>
        <end position="505"/>
    </location>
</feature>
<reference evidence="2 3" key="1">
    <citation type="submission" date="2019-01" db="EMBL/GenBank/DDBJ databases">
        <title>Nuclear Genome Assembly of the Microalgal Biofuel strain Nannochloropsis salina CCMP1776.</title>
        <authorList>
            <person name="Hovde B."/>
        </authorList>
    </citation>
    <scope>NUCLEOTIDE SEQUENCE [LARGE SCALE GENOMIC DNA]</scope>
    <source>
        <strain evidence="2 3">CCMP1776</strain>
    </source>
</reference>
<feature type="compositionally biased region" description="Basic and acidic residues" evidence="1">
    <location>
        <begin position="370"/>
        <end position="397"/>
    </location>
</feature>
<dbReference type="OrthoDB" id="10505786at2759"/>
<feature type="compositionally biased region" description="Acidic residues" evidence="1">
    <location>
        <begin position="335"/>
        <end position="344"/>
    </location>
</feature>
<feature type="compositionally biased region" description="Gly residues" evidence="1">
    <location>
        <begin position="266"/>
        <end position="276"/>
    </location>
</feature>
<keyword evidence="3" id="KW-1185">Reference proteome</keyword>
<gene>
    <name evidence="2" type="ORF">NSK_001499</name>
</gene>
<protein>
    <submittedName>
        <fullName evidence="2">Uncharacterized protein</fullName>
    </submittedName>
</protein>
<name>A0A4D9D9U8_9STRA</name>
<feature type="region of interest" description="Disordered" evidence="1">
    <location>
        <begin position="315"/>
        <end position="347"/>
    </location>
</feature>
<evidence type="ECO:0000256" key="1">
    <source>
        <dbReference type="SAM" id="MobiDB-lite"/>
    </source>
</evidence>